<sequence length="281" mass="29496">MQPGASSGALLARLASHAAAACSHAAAGLPAQRCLATAAAAAAPSGQGAQDVAATNLPTLTADRRRQLPALLAALRRPGDAAQRLGGLASLAASYRDLSVTLGALQMRQHDLDPLVDDQADLASQLRLQDAAAAATSASPSPEATATATPAAAAAAPPPPPLPRRGTFLPLKDVTQLPEDVAVDGRSEAPAEPSYHPSYMDKISVWAAMQPSHMELSQALMTGIKLFPPTEAAYPTYVDFDAATRLLSHHTSRKRLKLQRKLLRKQDKYQIKTWNHFAGEA</sequence>
<feature type="compositionally biased region" description="Low complexity" evidence="1">
    <location>
        <begin position="133"/>
        <end position="155"/>
    </location>
</feature>
<feature type="chain" id="PRO_5040870037" evidence="2">
    <location>
        <begin position="21"/>
        <end position="281"/>
    </location>
</feature>
<dbReference type="AlphaFoldDB" id="A0A9W6EYM2"/>
<proteinExistence type="predicted"/>
<feature type="region of interest" description="Disordered" evidence="1">
    <location>
        <begin position="133"/>
        <end position="168"/>
    </location>
</feature>
<organism evidence="3 4">
    <name type="scientific">Pleodorina starrii</name>
    <dbReference type="NCBI Taxonomy" id="330485"/>
    <lineage>
        <taxon>Eukaryota</taxon>
        <taxon>Viridiplantae</taxon>
        <taxon>Chlorophyta</taxon>
        <taxon>core chlorophytes</taxon>
        <taxon>Chlorophyceae</taxon>
        <taxon>CS clade</taxon>
        <taxon>Chlamydomonadales</taxon>
        <taxon>Volvocaceae</taxon>
        <taxon>Pleodorina</taxon>
    </lineage>
</organism>
<gene>
    <name evidence="3" type="primary">PLEST000356</name>
    <name evidence="3" type="ORF">PLESTB_000347100</name>
</gene>
<protein>
    <submittedName>
        <fullName evidence="3">Uncharacterized protein</fullName>
    </submittedName>
</protein>
<evidence type="ECO:0000256" key="1">
    <source>
        <dbReference type="SAM" id="MobiDB-lite"/>
    </source>
</evidence>
<reference evidence="3 4" key="1">
    <citation type="journal article" date="2023" name="Commun. Biol.">
        <title>Reorganization of the ancestral sex-determining regions during the evolution of trioecy in Pleodorina starrii.</title>
        <authorList>
            <person name="Takahashi K."/>
            <person name="Suzuki S."/>
            <person name="Kawai-Toyooka H."/>
            <person name="Yamamoto K."/>
            <person name="Hamaji T."/>
            <person name="Ootsuki R."/>
            <person name="Yamaguchi H."/>
            <person name="Kawachi M."/>
            <person name="Higashiyama T."/>
            <person name="Nozaki H."/>
        </authorList>
    </citation>
    <scope>NUCLEOTIDE SEQUENCE [LARGE SCALE GENOMIC DNA]</scope>
    <source>
        <strain evidence="3 4">NIES-4479</strain>
    </source>
</reference>
<evidence type="ECO:0000313" key="3">
    <source>
        <dbReference type="EMBL" id="GLC50143.1"/>
    </source>
</evidence>
<accession>A0A9W6EYM2</accession>
<name>A0A9W6EYM2_9CHLO</name>
<feature type="signal peptide" evidence="2">
    <location>
        <begin position="1"/>
        <end position="20"/>
    </location>
</feature>
<comment type="caution">
    <text evidence="3">The sequence shown here is derived from an EMBL/GenBank/DDBJ whole genome shotgun (WGS) entry which is preliminary data.</text>
</comment>
<dbReference type="Proteomes" id="UP001165080">
    <property type="component" value="Unassembled WGS sequence"/>
</dbReference>
<evidence type="ECO:0000256" key="2">
    <source>
        <dbReference type="SAM" id="SignalP"/>
    </source>
</evidence>
<keyword evidence="2" id="KW-0732">Signal</keyword>
<evidence type="ECO:0000313" key="4">
    <source>
        <dbReference type="Proteomes" id="UP001165080"/>
    </source>
</evidence>
<keyword evidence="4" id="KW-1185">Reference proteome</keyword>
<dbReference type="EMBL" id="BRXU01000003">
    <property type="protein sequence ID" value="GLC50143.1"/>
    <property type="molecule type" value="Genomic_DNA"/>
</dbReference>